<evidence type="ECO:0000313" key="2">
    <source>
        <dbReference type="EMBL" id="CAF9929749.1"/>
    </source>
</evidence>
<dbReference type="AlphaFoldDB" id="A0A8H3FSD4"/>
<feature type="compositionally biased region" description="Acidic residues" evidence="1">
    <location>
        <begin position="248"/>
        <end position="258"/>
    </location>
</feature>
<accession>A0A8H3FSD4</accession>
<protein>
    <recommendedName>
        <fullName evidence="4">GTP-binding protein EsdC</fullName>
    </recommendedName>
</protein>
<gene>
    <name evidence="2" type="ORF">IMSHALPRED_007999</name>
</gene>
<feature type="compositionally biased region" description="Basic and acidic residues" evidence="1">
    <location>
        <begin position="259"/>
        <end position="284"/>
    </location>
</feature>
<dbReference type="Gene3D" id="2.60.40.10">
    <property type="entry name" value="Immunoglobulins"/>
    <property type="match status" value="1"/>
</dbReference>
<keyword evidence="3" id="KW-1185">Reference proteome</keyword>
<organism evidence="2 3">
    <name type="scientific">Imshaugia aleurites</name>
    <dbReference type="NCBI Taxonomy" id="172621"/>
    <lineage>
        <taxon>Eukaryota</taxon>
        <taxon>Fungi</taxon>
        <taxon>Dikarya</taxon>
        <taxon>Ascomycota</taxon>
        <taxon>Pezizomycotina</taxon>
        <taxon>Lecanoromycetes</taxon>
        <taxon>OSLEUM clade</taxon>
        <taxon>Lecanoromycetidae</taxon>
        <taxon>Lecanorales</taxon>
        <taxon>Lecanorineae</taxon>
        <taxon>Parmeliaceae</taxon>
        <taxon>Imshaugia</taxon>
    </lineage>
</organism>
<evidence type="ECO:0008006" key="4">
    <source>
        <dbReference type="Google" id="ProtNLM"/>
    </source>
</evidence>
<feature type="compositionally biased region" description="Polar residues" evidence="1">
    <location>
        <begin position="296"/>
        <end position="305"/>
    </location>
</feature>
<feature type="compositionally biased region" description="Basic and acidic residues" evidence="1">
    <location>
        <begin position="136"/>
        <end position="147"/>
    </location>
</feature>
<dbReference type="OrthoDB" id="5364946at2759"/>
<evidence type="ECO:0000313" key="3">
    <source>
        <dbReference type="Proteomes" id="UP000664534"/>
    </source>
</evidence>
<dbReference type="InterPro" id="IPR013783">
    <property type="entry name" value="Ig-like_fold"/>
</dbReference>
<feature type="compositionally biased region" description="Low complexity" evidence="1">
    <location>
        <begin position="234"/>
        <end position="247"/>
    </location>
</feature>
<evidence type="ECO:0000256" key="1">
    <source>
        <dbReference type="SAM" id="MobiDB-lite"/>
    </source>
</evidence>
<dbReference type="PANTHER" id="PTHR40625:SF2">
    <property type="entry name" value="GTP-BINDING PROTEIN ESDC"/>
    <property type="match status" value="1"/>
</dbReference>
<dbReference type="InterPro" id="IPR014756">
    <property type="entry name" value="Ig_E-set"/>
</dbReference>
<feature type="compositionally biased region" description="Low complexity" evidence="1">
    <location>
        <begin position="173"/>
        <end position="206"/>
    </location>
</feature>
<feature type="region of interest" description="Disordered" evidence="1">
    <location>
        <begin position="171"/>
        <end position="305"/>
    </location>
</feature>
<reference evidence="2" key="1">
    <citation type="submission" date="2021-03" db="EMBL/GenBank/DDBJ databases">
        <authorList>
            <person name="Tagirdzhanova G."/>
        </authorList>
    </citation>
    <scope>NUCLEOTIDE SEQUENCE</scope>
</reference>
<feature type="region of interest" description="Disordered" evidence="1">
    <location>
        <begin position="111"/>
        <end position="155"/>
    </location>
</feature>
<dbReference type="EMBL" id="CAJPDT010000054">
    <property type="protein sequence ID" value="CAF9929749.1"/>
    <property type="molecule type" value="Genomic_DNA"/>
</dbReference>
<sequence length="305" mass="33401">MSQLSFTFTTSSKVKTAHLVGTWDGYKGQLPLTSQGSGKWKGTFRFSEKTLKPGSRYWYYYIEDGYKPTHDKSARSQVEPSTGRTLNILDVSKSAAAPLSSAAAPLSTLTKRGSTYAPHTGRALSPSKIAHPKPTKPYESRRVREADYSASPGVDDLAEHLEKASLYKMRNISPPSSVGSSLSSRSSDRSSPSSLSSLSNSSSSDSQCRCQRYGVTRGGGRVKIDCGGKRCGYSDDSSSACSSIDSASESESESDEEEERRPRRQELKPAAYHESKPRYAEAKPRYQTIEPRRYATTGTSRGSRR</sequence>
<comment type="caution">
    <text evidence="2">The sequence shown here is derived from an EMBL/GenBank/DDBJ whole genome shotgun (WGS) entry which is preliminary data.</text>
</comment>
<dbReference type="Proteomes" id="UP000664534">
    <property type="component" value="Unassembled WGS sequence"/>
</dbReference>
<dbReference type="SUPFAM" id="SSF81296">
    <property type="entry name" value="E set domains"/>
    <property type="match status" value="1"/>
</dbReference>
<proteinExistence type="predicted"/>
<name>A0A8H3FSD4_9LECA</name>
<dbReference type="PANTHER" id="PTHR40625">
    <property type="entry name" value="GTP-BINDING PROTEIN ESDC-RELATED"/>
    <property type="match status" value="1"/>
</dbReference>